<accession>W6UCF6</accession>
<organism evidence="1 2">
    <name type="scientific">Echinococcus granulosus</name>
    <name type="common">Hydatid tapeworm</name>
    <dbReference type="NCBI Taxonomy" id="6210"/>
    <lineage>
        <taxon>Eukaryota</taxon>
        <taxon>Metazoa</taxon>
        <taxon>Spiralia</taxon>
        <taxon>Lophotrochozoa</taxon>
        <taxon>Platyhelminthes</taxon>
        <taxon>Cestoda</taxon>
        <taxon>Eucestoda</taxon>
        <taxon>Cyclophyllidea</taxon>
        <taxon>Taeniidae</taxon>
        <taxon>Echinococcus</taxon>
        <taxon>Echinococcus granulosus group</taxon>
    </lineage>
</organism>
<gene>
    <name evidence="1" type="ORF">EGR_06154</name>
</gene>
<proteinExistence type="predicted"/>
<evidence type="ECO:0000313" key="1">
    <source>
        <dbReference type="EMBL" id="EUB58935.1"/>
    </source>
</evidence>
<dbReference type="EMBL" id="APAU02000052">
    <property type="protein sequence ID" value="EUB58935.1"/>
    <property type="molecule type" value="Genomic_DNA"/>
</dbReference>
<name>W6UCF6_ECHGR</name>
<comment type="caution">
    <text evidence="1">The sequence shown here is derived from an EMBL/GenBank/DDBJ whole genome shotgun (WGS) entry which is preliminary data.</text>
</comment>
<dbReference type="CTD" id="36341869"/>
<dbReference type="PROSITE" id="PS51257">
    <property type="entry name" value="PROKAR_LIPOPROTEIN"/>
    <property type="match status" value="1"/>
</dbReference>
<dbReference type="GeneID" id="36341869"/>
<dbReference type="Proteomes" id="UP000019149">
    <property type="component" value="Unassembled WGS sequence"/>
</dbReference>
<reference evidence="1 2" key="1">
    <citation type="journal article" date="2013" name="Nat. Genet.">
        <title>The genome of the hydatid tapeworm Echinococcus granulosus.</title>
        <authorList>
            <person name="Zheng H."/>
            <person name="Zhang W."/>
            <person name="Zhang L."/>
            <person name="Zhang Z."/>
            <person name="Li J."/>
            <person name="Lu G."/>
            <person name="Zhu Y."/>
            <person name="Wang Y."/>
            <person name="Huang Y."/>
            <person name="Liu J."/>
            <person name="Kang H."/>
            <person name="Chen J."/>
            <person name="Wang L."/>
            <person name="Chen A."/>
            <person name="Yu S."/>
            <person name="Gao Z."/>
            <person name="Jin L."/>
            <person name="Gu W."/>
            <person name="Wang Z."/>
            <person name="Zhao L."/>
            <person name="Shi B."/>
            <person name="Wen H."/>
            <person name="Lin R."/>
            <person name="Jones M.K."/>
            <person name="Brejova B."/>
            <person name="Vinar T."/>
            <person name="Zhao G."/>
            <person name="McManus D.P."/>
            <person name="Chen Z."/>
            <person name="Zhou Y."/>
            <person name="Wang S."/>
        </authorList>
    </citation>
    <scope>NUCLEOTIDE SEQUENCE [LARGE SCALE GENOMIC DNA]</scope>
</reference>
<protein>
    <submittedName>
        <fullName evidence="1">Uncharacterized protein</fullName>
    </submittedName>
</protein>
<sequence>MPSKQCLYSVGLLCGCRSVKTMKSTPVPRLYPHIRYQLVNIGRCEVVPNQVSLQSLVAFMSNTRVDPPPLVDVIPLAILLWVPEELMYLIPGCPNATTNAVFCAPPGGIIRQKGTCIDDIAIAAF</sequence>
<dbReference type="KEGG" id="egl:EGR_06154"/>
<dbReference type="AlphaFoldDB" id="W6UCF6"/>
<evidence type="ECO:0000313" key="2">
    <source>
        <dbReference type="Proteomes" id="UP000019149"/>
    </source>
</evidence>
<dbReference type="RefSeq" id="XP_024350131.1">
    <property type="nucleotide sequence ID" value="XM_024495403.1"/>
</dbReference>
<keyword evidence="2" id="KW-1185">Reference proteome</keyword>